<reference evidence="10" key="2">
    <citation type="submission" date="2021-02" db="EMBL/GenBank/DDBJ databases">
        <title>Aspergillus puulaauensis MK2 genome sequence.</title>
        <authorList>
            <person name="Futagami T."/>
            <person name="Mori K."/>
            <person name="Kadooka C."/>
            <person name="Tanaka T."/>
        </authorList>
    </citation>
    <scope>NUCLEOTIDE SEQUENCE</scope>
    <source>
        <strain evidence="10">MK2</strain>
    </source>
</reference>
<protein>
    <recommendedName>
        <fullName evidence="9">DUF676 domain-containing protein</fullName>
    </recommendedName>
</protein>
<evidence type="ECO:0000256" key="4">
    <source>
        <dbReference type="ARBA" id="ARBA00007920"/>
    </source>
</evidence>
<comment type="subcellular location">
    <subcellularLocation>
        <location evidence="2">Endoplasmic reticulum</location>
    </subcellularLocation>
    <subcellularLocation>
        <location evidence="3">Membrane</location>
    </subcellularLocation>
    <subcellularLocation>
        <location evidence="1">Mitochondrion</location>
    </subcellularLocation>
</comment>
<dbReference type="RefSeq" id="XP_041556897.1">
    <property type="nucleotide sequence ID" value="XM_041704298.1"/>
</dbReference>
<dbReference type="GO" id="GO:0016020">
    <property type="term" value="C:membrane"/>
    <property type="evidence" value="ECO:0007669"/>
    <property type="project" value="UniProtKB-SubCell"/>
</dbReference>
<dbReference type="KEGG" id="apuu:APUU_41147S"/>
<dbReference type="OrthoDB" id="427518at2759"/>
<dbReference type="GeneID" id="64974708"/>
<dbReference type="GO" id="GO:0005739">
    <property type="term" value="C:mitochondrion"/>
    <property type="evidence" value="ECO:0007669"/>
    <property type="project" value="UniProtKB-SubCell"/>
</dbReference>
<evidence type="ECO:0000256" key="1">
    <source>
        <dbReference type="ARBA" id="ARBA00004173"/>
    </source>
</evidence>
<dbReference type="SUPFAM" id="SSF53474">
    <property type="entry name" value="alpha/beta-Hydrolases"/>
    <property type="match status" value="1"/>
</dbReference>
<feature type="domain" description="DUF676" evidence="9">
    <location>
        <begin position="133"/>
        <end position="184"/>
    </location>
</feature>
<dbReference type="InterPro" id="IPR007751">
    <property type="entry name" value="DUF676_lipase-like"/>
</dbReference>
<evidence type="ECO:0000256" key="5">
    <source>
        <dbReference type="ARBA" id="ARBA00022824"/>
    </source>
</evidence>
<dbReference type="EMBL" id="AP024446">
    <property type="protein sequence ID" value="BCS24703.1"/>
    <property type="molecule type" value="Genomic_DNA"/>
</dbReference>
<reference evidence="10" key="1">
    <citation type="submission" date="2021-01" db="EMBL/GenBank/DDBJ databases">
        <authorList>
            <consortium name="Aspergillus puulaauensis MK2 genome sequencing consortium"/>
            <person name="Kazuki M."/>
            <person name="Futagami T."/>
        </authorList>
    </citation>
    <scope>NUCLEOTIDE SEQUENCE</scope>
    <source>
        <strain evidence="10">MK2</strain>
    </source>
</reference>
<sequence length="424" mass="46950">MKRLNRIWRSAQPIECSVAGPEQAEPPQILHVPDKRYGIKVFHDCPDAKIDVCFVHGLMGDWEATWTAEGQSLPWPQTLLPGKLTEARILTFGYDADVMSIGICTSKSVLEDHAKILLNDLCLNRDRANASGRPIIFVGHSMGGLVVTSAILLSRNNTESHLRAVFDCTRAVAFIATPHKGSFNATLLWIGTAIAGPFRNGRLLQSLEKEDPLIENVQERFWSMARGKHKAGETFEVTCFYETKGYLGQLIVDKSSATVVGQHDLPIIADHINIVKFGSADDSGFNALLGELERWKTRIEEKVVGPRNEQQTKRKHNGSGKRARKCRKTGSSSQIIDDSDDEASWDDDSTGTTVNFSQTTHSSEEFYGGPFQASQDGLVVYDCEERDGFDEFTQSSRDTCISGEETSSDEDSDSSENSDSSEDY</sequence>
<feature type="region of interest" description="Disordered" evidence="8">
    <location>
        <begin position="390"/>
        <end position="424"/>
    </location>
</feature>
<evidence type="ECO:0000256" key="7">
    <source>
        <dbReference type="ARBA" id="ARBA00023136"/>
    </source>
</evidence>
<feature type="compositionally biased region" description="Acidic residues" evidence="8">
    <location>
        <begin position="337"/>
        <end position="349"/>
    </location>
</feature>
<keyword evidence="7" id="KW-0472">Membrane</keyword>
<evidence type="ECO:0000313" key="11">
    <source>
        <dbReference type="Proteomes" id="UP000654913"/>
    </source>
</evidence>
<proteinExistence type="inferred from homology"/>
<keyword evidence="11" id="KW-1185">Reference proteome</keyword>
<feature type="region of interest" description="Disordered" evidence="8">
    <location>
        <begin position="304"/>
        <end position="356"/>
    </location>
</feature>
<feature type="compositionally biased region" description="Basic residues" evidence="8">
    <location>
        <begin position="313"/>
        <end position="328"/>
    </location>
</feature>
<evidence type="ECO:0000256" key="3">
    <source>
        <dbReference type="ARBA" id="ARBA00004370"/>
    </source>
</evidence>
<dbReference type="PANTHER" id="PTHR48182:SF2">
    <property type="entry name" value="PROTEIN SERAC1"/>
    <property type="match status" value="1"/>
</dbReference>
<evidence type="ECO:0000259" key="9">
    <source>
        <dbReference type="Pfam" id="PF05057"/>
    </source>
</evidence>
<name>A0A7R7XPQ3_9EURO</name>
<feature type="compositionally biased region" description="Acidic residues" evidence="8">
    <location>
        <begin position="406"/>
        <end position="424"/>
    </location>
</feature>
<keyword evidence="5" id="KW-0256">Endoplasmic reticulum</keyword>
<dbReference type="InterPro" id="IPR029058">
    <property type="entry name" value="AB_hydrolase_fold"/>
</dbReference>
<dbReference type="PANTHER" id="PTHR48182">
    <property type="entry name" value="PROTEIN SERAC1"/>
    <property type="match status" value="1"/>
</dbReference>
<dbReference type="InterPro" id="IPR052374">
    <property type="entry name" value="SERAC1"/>
</dbReference>
<dbReference type="Proteomes" id="UP000654913">
    <property type="component" value="Chromosome 4"/>
</dbReference>
<evidence type="ECO:0000313" key="10">
    <source>
        <dbReference type="EMBL" id="BCS24703.1"/>
    </source>
</evidence>
<organism evidence="10 11">
    <name type="scientific">Aspergillus puulaauensis</name>
    <dbReference type="NCBI Taxonomy" id="1220207"/>
    <lineage>
        <taxon>Eukaryota</taxon>
        <taxon>Fungi</taxon>
        <taxon>Dikarya</taxon>
        <taxon>Ascomycota</taxon>
        <taxon>Pezizomycotina</taxon>
        <taxon>Eurotiomycetes</taxon>
        <taxon>Eurotiomycetidae</taxon>
        <taxon>Eurotiales</taxon>
        <taxon>Aspergillaceae</taxon>
        <taxon>Aspergillus</taxon>
    </lineage>
</organism>
<evidence type="ECO:0000256" key="8">
    <source>
        <dbReference type="SAM" id="MobiDB-lite"/>
    </source>
</evidence>
<gene>
    <name evidence="10" type="ORF">APUU_41147S</name>
</gene>
<dbReference type="Pfam" id="PF05057">
    <property type="entry name" value="DUF676"/>
    <property type="match status" value="1"/>
</dbReference>
<dbReference type="Gene3D" id="3.40.50.1820">
    <property type="entry name" value="alpha/beta hydrolase"/>
    <property type="match status" value="1"/>
</dbReference>
<evidence type="ECO:0000256" key="6">
    <source>
        <dbReference type="ARBA" id="ARBA00023128"/>
    </source>
</evidence>
<keyword evidence="6" id="KW-0496">Mitochondrion</keyword>
<dbReference type="GO" id="GO:0005783">
    <property type="term" value="C:endoplasmic reticulum"/>
    <property type="evidence" value="ECO:0007669"/>
    <property type="project" value="UniProtKB-SubCell"/>
</dbReference>
<accession>A0A7R7XPQ3</accession>
<dbReference type="AlphaFoldDB" id="A0A7R7XPQ3"/>
<evidence type="ECO:0000256" key="2">
    <source>
        <dbReference type="ARBA" id="ARBA00004240"/>
    </source>
</evidence>
<comment type="similarity">
    <text evidence="4">Belongs to the putative lipase ROG1 family.</text>
</comment>